<reference evidence="2" key="1">
    <citation type="journal article" date="2023" name="Nat. Plants">
        <title>Single-cell RNA sequencing provides a high-resolution roadmap for understanding the multicellular compartmentation of specialized metabolism.</title>
        <authorList>
            <person name="Sun S."/>
            <person name="Shen X."/>
            <person name="Li Y."/>
            <person name="Li Y."/>
            <person name="Wang S."/>
            <person name="Li R."/>
            <person name="Zhang H."/>
            <person name="Shen G."/>
            <person name="Guo B."/>
            <person name="Wei J."/>
            <person name="Xu J."/>
            <person name="St-Pierre B."/>
            <person name="Chen S."/>
            <person name="Sun C."/>
        </authorList>
    </citation>
    <scope>NUCLEOTIDE SEQUENCE [LARGE SCALE GENOMIC DNA]</scope>
</reference>
<dbReference type="Proteomes" id="UP001060085">
    <property type="component" value="Linkage Group LG06"/>
</dbReference>
<protein>
    <submittedName>
        <fullName evidence="1">Uncharacterized protein</fullName>
    </submittedName>
</protein>
<dbReference type="EMBL" id="CM044706">
    <property type="protein sequence ID" value="KAI5658621.1"/>
    <property type="molecule type" value="Genomic_DNA"/>
</dbReference>
<accession>A0ACC0AGK1</accession>
<gene>
    <name evidence="1" type="ORF">M9H77_27414</name>
</gene>
<sequence>MKDKTNQRYQLLLLSISREHSVGIQLKAAMHEYITGEESEQAVKKNVVIGETTVIRRRDGGMSLLGEQPKTLNRIFEGKNINKAFGSSRWLGRTSEDFNSYLRSSEASSAFGLLGCFTLCEEPPEDGGEMVEPLQENKESEGVSNQTTSYAKELGSFSTDTEDEMEEDSHSKTEQDSYPENRGGYKH</sequence>
<organism evidence="1 2">
    <name type="scientific">Catharanthus roseus</name>
    <name type="common">Madagascar periwinkle</name>
    <name type="synonym">Vinca rosea</name>
    <dbReference type="NCBI Taxonomy" id="4058"/>
    <lineage>
        <taxon>Eukaryota</taxon>
        <taxon>Viridiplantae</taxon>
        <taxon>Streptophyta</taxon>
        <taxon>Embryophyta</taxon>
        <taxon>Tracheophyta</taxon>
        <taxon>Spermatophyta</taxon>
        <taxon>Magnoliopsida</taxon>
        <taxon>eudicotyledons</taxon>
        <taxon>Gunneridae</taxon>
        <taxon>Pentapetalae</taxon>
        <taxon>asterids</taxon>
        <taxon>lamiids</taxon>
        <taxon>Gentianales</taxon>
        <taxon>Apocynaceae</taxon>
        <taxon>Rauvolfioideae</taxon>
        <taxon>Vinceae</taxon>
        <taxon>Catharanthinae</taxon>
        <taxon>Catharanthus</taxon>
    </lineage>
</organism>
<evidence type="ECO:0000313" key="2">
    <source>
        <dbReference type="Proteomes" id="UP001060085"/>
    </source>
</evidence>
<name>A0ACC0AGK1_CATRO</name>
<comment type="caution">
    <text evidence="1">The sequence shown here is derived from an EMBL/GenBank/DDBJ whole genome shotgun (WGS) entry which is preliminary data.</text>
</comment>
<proteinExistence type="predicted"/>
<evidence type="ECO:0000313" key="1">
    <source>
        <dbReference type="EMBL" id="KAI5658621.1"/>
    </source>
</evidence>
<keyword evidence="2" id="KW-1185">Reference proteome</keyword>